<evidence type="ECO:0000313" key="2">
    <source>
        <dbReference type="EMBL" id="MDX6851300.1"/>
    </source>
</evidence>
<keyword evidence="3" id="KW-1185">Reference proteome</keyword>
<keyword evidence="2" id="KW-0808">Transferase</keyword>
<feature type="domain" description="Methyltransferase type 11" evidence="1">
    <location>
        <begin position="40"/>
        <end position="95"/>
    </location>
</feature>
<dbReference type="RefSeq" id="WP_302721671.1">
    <property type="nucleotide sequence ID" value="NZ_JAULRU010000362.1"/>
</dbReference>
<comment type="caution">
    <text evidence="2">The sequence shown here is derived from an EMBL/GenBank/DDBJ whole genome shotgun (WGS) entry which is preliminary data.</text>
</comment>
<dbReference type="Gene3D" id="3.40.50.150">
    <property type="entry name" value="Vaccinia Virus protein VP39"/>
    <property type="match status" value="1"/>
</dbReference>
<accession>A0ABU4S2P6</accession>
<protein>
    <submittedName>
        <fullName evidence="2">Class I SAM-dependent methyltransferase</fullName>
        <ecNumber evidence="2">2.1.-.-</ecNumber>
    </submittedName>
</protein>
<evidence type="ECO:0000313" key="3">
    <source>
        <dbReference type="Proteomes" id="UP001273505"/>
    </source>
</evidence>
<dbReference type="InterPro" id="IPR013216">
    <property type="entry name" value="Methyltransf_11"/>
</dbReference>
<dbReference type="SUPFAM" id="SSF53335">
    <property type="entry name" value="S-adenosyl-L-methionine-dependent methyltransferases"/>
    <property type="match status" value="1"/>
</dbReference>
<dbReference type="GO" id="GO:0008168">
    <property type="term" value="F:methyltransferase activity"/>
    <property type="evidence" value="ECO:0007669"/>
    <property type="project" value="UniProtKB-KW"/>
</dbReference>
<sequence length="209" mass="24234">MFTRKMSFNDLLKEEAIYLYAGDVPRNGLYEKFVGLSLTQANSQHIKHDVTKRLPLKDCCVDIYQSEDVFEHIEPKKLITVIDEIYRVLKPGGIFRLSLPDYQCDILRNRTLKSKEGKLLFDPGGGGDFEDGKVVNGGHLWFPEYNSVKSILDRTLFKEINFYHYYNEDGEAVTNTIDYSVGHVMRTPDHDERVRKPYRPMSIVVDCMK</sequence>
<dbReference type="EMBL" id="JAXAFO010000048">
    <property type="protein sequence ID" value="MDX6851300.1"/>
    <property type="molecule type" value="Genomic_DNA"/>
</dbReference>
<dbReference type="InterPro" id="IPR029063">
    <property type="entry name" value="SAM-dependent_MTases_sf"/>
</dbReference>
<name>A0ABU4S2P6_9GAMM</name>
<dbReference type="EC" id="2.1.-.-" evidence="2"/>
<evidence type="ECO:0000259" key="1">
    <source>
        <dbReference type="Pfam" id="PF08241"/>
    </source>
</evidence>
<keyword evidence="2" id="KW-0489">Methyltransferase</keyword>
<dbReference type="Pfam" id="PF08241">
    <property type="entry name" value="Methyltransf_11"/>
    <property type="match status" value="1"/>
</dbReference>
<gene>
    <name evidence="2" type="ORF">SCD92_18120</name>
</gene>
<proteinExistence type="predicted"/>
<organism evidence="2 3">
    <name type="scientific">Gilvimarinus gilvus</name>
    <dbReference type="NCBI Taxonomy" id="3058038"/>
    <lineage>
        <taxon>Bacteria</taxon>
        <taxon>Pseudomonadati</taxon>
        <taxon>Pseudomonadota</taxon>
        <taxon>Gammaproteobacteria</taxon>
        <taxon>Cellvibrionales</taxon>
        <taxon>Cellvibrionaceae</taxon>
        <taxon>Gilvimarinus</taxon>
    </lineage>
</organism>
<dbReference type="GO" id="GO:0032259">
    <property type="term" value="P:methylation"/>
    <property type="evidence" value="ECO:0007669"/>
    <property type="project" value="UniProtKB-KW"/>
</dbReference>
<reference evidence="2 3" key="1">
    <citation type="submission" date="2023-11" db="EMBL/GenBank/DDBJ databases">
        <title>Gilvimarinus fulvus sp. nov., isolated from the surface of Kelp.</title>
        <authorList>
            <person name="Sun Y.Y."/>
            <person name="Gong Y."/>
            <person name="Du Z.J."/>
        </authorList>
    </citation>
    <scope>NUCLEOTIDE SEQUENCE [LARGE SCALE GENOMIC DNA]</scope>
    <source>
        <strain evidence="2 3">SDUM040013</strain>
    </source>
</reference>
<dbReference type="Proteomes" id="UP001273505">
    <property type="component" value="Unassembled WGS sequence"/>
</dbReference>